<dbReference type="InterPro" id="IPR050844">
    <property type="entry name" value="Coatomer_complex_subunit"/>
</dbReference>
<dbReference type="InterPro" id="IPR010714">
    <property type="entry name" value="Coatomer_asu_C"/>
</dbReference>
<feature type="domain" description="COPA/B TPR" evidence="15">
    <location>
        <begin position="639"/>
        <end position="787"/>
    </location>
</feature>
<dbReference type="Pfam" id="PF00400">
    <property type="entry name" value="WD40"/>
    <property type="match status" value="6"/>
</dbReference>
<evidence type="ECO:0000313" key="17">
    <source>
        <dbReference type="Proteomes" id="UP000019335"/>
    </source>
</evidence>
<dbReference type="SUPFAM" id="SSF50978">
    <property type="entry name" value="WD40 repeat-like"/>
    <property type="match status" value="2"/>
</dbReference>
<dbReference type="InterPro" id="IPR016391">
    <property type="entry name" value="Coatomer_asu"/>
</dbReference>
<dbReference type="PANTHER" id="PTHR19876">
    <property type="entry name" value="COATOMER"/>
    <property type="match status" value="1"/>
</dbReference>
<dbReference type="InterPro" id="IPR015943">
    <property type="entry name" value="WD40/YVTN_repeat-like_dom_sf"/>
</dbReference>
<dbReference type="GO" id="GO:0006890">
    <property type="term" value="P:retrograde vesicle-mediated transport, Golgi to endoplasmic reticulum"/>
    <property type="evidence" value="ECO:0007669"/>
    <property type="project" value="TreeGrafter"/>
</dbReference>
<dbReference type="PROSITE" id="PS50082">
    <property type="entry name" value="WD_REPEATS_2"/>
    <property type="match status" value="6"/>
</dbReference>
<dbReference type="SMART" id="SM00320">
    <property type="entry name" value="WD40"/>
    <property type="match status" value="7"/>
</dbReference>
<keyword evidence="8 10" id="KW-0333">Golgi apparatus</keyword>
<dbReference type="PIRSF" id="PIRSF003354">
    <property type="entry name" value="Coatomer_alpha_subunit"/>
    <property type="match status" value="1"/>
</dbReference>
<evidence type="ECO:0000256" key="7">
    <source>
        <dbReference type="ARBA" id="ARBA00022927"/>
    </source>
</evidence>
<evidence type="ECO:0000256" key="9">
    <source>
        <dbReference type="ARBA" id="ARBA00023136"/>
    </source>
</evidence>
<dbReference type="Pfam" id="PF23953">
    <property type="entry name" value="TPR_COPA_B"/>
    <property type="match status" value="1"/>
</dbReference>
<evidence type="ECO:0000256" key="1">
    <source>
        <dbReference type="ARBA" id="ARBA00004255"/>
    </source>
</evidence>
<feature type="domain" description="Coatomer alpha subunit C-terminal" evidence="14">
    <location>
        <begin position="873"/>
        <end position="1267"/>
    </location>
</feature>
<comment type="subunit">
    <text evidence="10">Oligomeric complex that consists of at least the alpha, beta, beta', gamma, delta, epsilon and zeta subunits.</text>
</comment>
<dbReference type="Gene3D" id="2.130.10.10">
    <property type="entry name" value="YVTN repeat-like/Quinoprotein amine dehydrogenase"/>
    <property type="match status" value="1"/>
</dbReference>
<dbReference type="InterPro" id="IPR001680">
    <property type="entry name" value="WD40_rpt"/>
</dbReference>
<feature type="repeat" description="WD" evidence="11">
    <location>
        <begin position="5"/>
        <end position="46"/>
    </location>
</feature>
<dbReference type="FunFam" id="1.25.40.470:FF:000002">
    <property type="entry name" value="Coatomer subunit alpha"/>
    <property type="match status" value="1"/>
</dbReference>
<dbReference type="InterPro" id="IPR056176">
    <property type="entry name" value="TPR_COPA_B"/>
</dbReference>
<dbReference type="InterPro" id="IPR036322">
    <property type="entry name" value="WD40_repeat_dom_sf"/>
</dbReference>
<dbReference type="InterPro" id="IPR047312">
    <property type="entry name" value="Coatomer_alpha_WD-assoc_reg"/>
</dbReference>
<keyword evidence="5" id="KW-0677">Repeat</keyword>
<keyword evidence="4 11" id="KW-0853">WD repeat</keyword>
<dbReference type="InterPro" id="IPR020472">
    <property type="entry name" value="WD40_PAC1"/>
</dbReference>
<gene>
    <name evidence="16" type="ORF">Naga_100014g55</name>
</gene>
<dbReference type="CDD" id="cd22948">
    <property type="entry name" value="Coatomer_WDAD_alpha"/>
    <property type="match status" value="1"/>
</dbReference>
<evidence type="ECO:0000256" key="5">
    <source>
        <dbReference type="ARBA" id="ARBA00022737"/>
    </source>
</evidence>
<feature type="repeat" description="WD" evidence="11">
    <location>
        <begin position="47"/>
        <end position="88"/>
    </location>
</feature>
<keyword evidence="9 10" id="KW-0472">Membrane</keyword>
<keyword evidence="6 10" id="KW-0931">ER-Golgi transport</keyword>
<dbReference type="PANTHER" id="PTHR19876:SF1">
    <property type="entry name" value="COATOMER SUBUNIT ALPHA"/>
    <property type="match status" value="1"/>
</dbReference>
<dbReference type="Gene3D" id="1.25.40.470">
    <property type="match status" value="1"/>
</dbReference>
<evidence type="ECO:0000256" key="6">
    <source>
        <dbReference type="ARBA" id="ARBA00022892"/>
    </source>
</evidence>
<evidence type="ECO:0000313" key="16">
    <source>
        <dbReference type="EMBL" id="EWM26143.1"/>
    </source>
</evidence>
<dbReference type="PRINTS" id="PR00320">
    <property type="entry name" value="GPROTEINBRPT"/>
</dbReference>
<feature type="region of interest" description="Disordered" evidence="12">
    <location>
        <begin position="871"/>
        <end position="936"/>
    </location>
</feature>
<evidence type="ECO:0000259" key="15">
    <source>
        <dbReference type="Pfam" id="PF23953"/>
    </source>
</evidence>
<protein>
    <recommendedName>
        <fullName evidence="10">Coatomer subunit alpha</fullName>
    </recommendedName>
</protein>
<organism evidence="16 17">
    <name type="scientific">Nannochloropsis gaditana</name>
    <dbReference type="NCBI Taxonomy" id="72520"/>
    <lineage>
        <taxon>Eukaryota</taxon>
        <taxon>Sar</taxon>
        <taxon>Stramenopiles</taxon>
        <taxon>Ochrophyta</taxon>
        <taxon>Eustigmatophyceae</taxon>
        <taxon>Eustigmatales</taxon>
        <taxon>Monodopsidaceae</taxon>
        <taxon>Nannochloropsis</taxon>
    </lineage>
</organism>
<evidence type="ECO:0000256" key="2">
    <source>
        <dbReference type="ARBA" id="ARBA00022448"/>
    </source>
</evidence>
<accession>W7TRK7</accession>
<dbReference type="EMBL" id="AZIL01000703">
    <property type="protein sequence ID" value="EWM26143.1"/>
    <property type="molecule type" value="Genomic_DNA"/>
</dbReference>
<keyword evidence="7 10" id="KW-0653">Protein transport</keyword>
<dbReference type="CDD" id="cd00200">
    <property type="entry name" value="WD40"/>
    <property type="match status" value="1"/>
</dbReference>
<dbReference type="GO" id="GO:0005198">
    <property type="term" value="F:structural molecule activity"/>
    <property type="evidence" value="ECO:0007669"/>
    <property type="project" value="InterPro"/>
</dbReference>
<feature type="repeat" description="WD" evidence="11">
    <location>
        <begin position="205"/>
        <end position="246"/>
    </location>
</feature>
<dbReference type="InterPro" id="IPR006692">
    <property type="entry name" value="Beta-prop_COPA/B_2nd"/>
</dbReference>
<evidence type="ECO:0000256" key="3">
    <source>
        <dbReference type="ARBA" id="ARBA00022490"/>
    </source>
</evidence>
<keyword evidence="3 10" id="KW-0963">Cytoplasm</keyword>
<dbReference type="GO" id="GO:0000139">
    <property type="term" value="C:Golgi membrane"/>
    <property type="evidence" value="ECO:0007669"/>
    <property type="project" value="UniProtKB-SubCell"/>
</dbReference>
<comment type="caution">
    <text evidence="16">The sequence shown here is derived from an EMBL/GenBank/DDBJ whole genome shotgun (WGS) entry which is preliminary data.</text>
</comment>
<feature type="compositionally biased region" description="Basic and acidic residues" evidence="12">
    <location>
        <begin position="895"/>
        <end position="905"/>
    </location>
</feature>
<dbReference type="PROSITE" id="PS50294">
    <property type="entry name" value="WD_REPEATS_REGION"/>
    <property type="match status" value="5"/>
</dbReference>
<keyword evidence="2 10" id="KW-0813">Transport</keyword>
<evidence type="ECO:0000256" key="11">
    <source>
        <dbReference type="PROSITE-ProRule" id="PRU00221"/>
    </source>
</evidence>
<feature type="repeat" description="WD" evidence="11">
    <location>
        <begin position="249"/>
        <end position="290"/>
    </location>
</feature>
<dbReference type="GO" id="GO:0006886">
    <property type="term" value="P:intracellular protein transport"/>
    <property type="evidence" value="ECO:0007669"/>
    <property type="project" value="UniProtKB-UniRule"/>
</dbReference>
<keyword evidence="17" id="KW-1185">Reference proteome</keyword>
<dbReference type="Pfam" id="PF06957">
    <property type="entry name" value="COPI_C"/>
    <property type="match status" value="1"/>
</dbReference>
<evidence type="ECO:0000259" key="14">
    <source>
        <dbReference type="Pfam" id="PF06957"/>
    </source>
</evidence>
<sequence>MLTKFESKSNRVKGLSFHPVRPWIITSLHNGVIQLWDYRMGTLLDRFDEHDGPVRGVDFHKTQPLIVSGGDDYKVKVWDYKLRRCLFTLLGHLDYIRTVQFHNEYPWIVSASDDQTIRVWNWQSRTCISVLTGHNHYVMCAAFHPKEDLIVSASLDQTVRVWDTTGLRKKTVRGAPGAVDDAANMVSRVNNDLFGGGDVVVKYVLEGHDRGVNWASFHPTLPLVISGADDRQVKLWRMNDTKAWEVDTLRGHTNNVSCVIFHPKFELIVSNSEDRSIRVWDISKRLGVQTFRRESDRFWILAAHPEQNLLAAGHDSGMIVFKLERERPAYHAEESHMFYVKDKYLRLHEFESGRDLPLVSLRRAGVSQSNGLGNVIRTLQYNVFNPAENNVLVLSDTDGGSYELITFSTEPNGQGDAQDVRRGPGLAAVFIARNRFAVLDKSRQVLIKNFQNEVTKKMAPPNPNTDSLLFAGVSGRVILRSEDKVTLFEQQSRRVIAELQAPRIKYIFWNKDGSLVALMGKHSLVVATRNLEQQCAVTETVRIKSGAWDTYNPRVFIYTTVNHVKYILPSGDSGIVRTLDVPIYLTKCQGQTLHALDREGKTRTFQIDMTEALFKLALSERRYGEVMRMVRGTKMCGQAIIAYLQQKGFPEVALHFVKDNKTRFQLALACGNIEVALNTSHELDEDHCWHQLGLEALRQGNHTVVEAAYQRTKNFERLSFLYLLTGNTTKLRKMLKIAEMRKDTMARFHNSLYLGEVRERVLILEQTGQLSLAYACALTHGLSEEVERLLPLLEASGVPVPAGLPIAGAQLLQPPTPIFRTDNWPLLAVTNKSAFESWAGGEGTIPPEDYSDHKPSGIVTGATMASYGFEDMGGSSGGGGWEDDLDLDEGTGARQDGRGDQHVGEDSGWGEDELDLGELAAPGGKGASGTGQGDECEKGFAVGDDANADIYVPPQAGTSCTAHWCENSSHAADHAAAGSFETAMQLLNRQIAAVEFAPMRPLFTTAFTGAYSSLPCLPLVASLRLPLQRNAQDKDPGTASLPSQANRLPPLIDDLKNAYKAFHAGKFVEAQALLGGLLSAIPLVVVDSRAESNELKELLDICREYKTAIRIKNAIAELSSDQAVRQIELSAYFTHCNLQPAHLLLALRMAMVSAFKFQNYITAASFAHRLLEMPEMASEKNAELRLKAQKVLQKSEQMARNEHAIEYDDRQAFVIDCRTLLPIPRGAPCLKCSYCGSSYTPESKGVLCVTCGISQVGLETLGLVTSAGSGNL</sequence>
<evidence type="ECO:0000256" key="4">
    <source>
        <dbReference type="ARBA" id="ARBA00022574"/>
    </source>
</evidence>
<dbReference type="GO" id="GO:0030126">
    <property type="term" value="C:COPI vesicle coat"/>
    <property type="evidence" value="ECO:0007669"/>
    <property type="project" value="UniProtKB-UniRule"/>
</dbReference>
<feature type="compositionally biased region" description="Gly residues" evidence="12">
    <location>
        <begin position="923"/>
        <end position="932"/>
    </location>
</feature>
<dbReference type="GO" id="GO:0006888">
    <property type="term" value="P:endoplasmic reticulum to Golgi vesicle-mediated transport"/>
    <property type="evidence" value="ECO:0007669"/>
    <property type="project" value="InterPro"/>
</dbReference>
<dbReference type="GO" id="GO:0006891">
    <property type="term" value="P:intra-Golgi vesicle-mediated transport"/>
    <property type="evidence" value="ECO:0007669"/>
    <property type="project" value="TreeGrafter"/>
</dbReference>
<dbReference type="FunFam" id="2.130.10.10:FF:000010">
    <property type="entry name" value="Coatomer subunit alpha"/>
    <property type="match status" value="1"/>
</dbReference>
<dbReference type="AlphaFoldDB" id="W7TRK7"/>
<evidence type="ECO:0000259" key="13">
    <source>
        <dbReference type="Pfam" id="PF04053"/>
    </source>
</evidence>
<name>W7TRK7_9STRA</name>
<feature type="repeat" description="WD" evidence="11">
    <location>
        <begin position="89"/>
        <end position="130"/>
    </location>
</feature>
<comment type="subcellular location">
    <subcellularLocation>
        <location evidence="10">Cytoplasm</location>
    </subcellularLocation>
    <subcellularLocation>
        <location evidence="1 10">Golgi apparatus membrane</location>
        <topology evidence="1 10">Peripheral membrane protein</topology>
        <orientation evidence="1">Cytoplasmic side</orientation>
    </subcellularLocation>
</comment>
<dbReference type="OrthoDB" id="10261470at2759"/>
<evidence type="ECO:0000256" key="10">
    <source>
        <dbReference type="PIRNR" id="PIRNR003354"/>
    </source>
</evidence>
<evidence type="ECO:0000256" key="8">
    <source>
        <dbReference type="ARBA" id="ARBA00023034"/>
    </source>
</evidence>
<dbReference type="Pfam" id="PF04053">
    <property type="entry name" value="B-prop_COPA_B_2nd"/>
    <property type="match status" value="1"/>
</dbReference>
<reference evidence="16 17" key="1">
    <citation type="journal article" date="2014" name="Mol. Plant">
        <title>Chromosome Scale Genome Assembly and Transcriptome Profiling of Nannochloropsis gaditana in Nitrogen Depletion.</title>
        <authorList>
            <person name="Corteggiani Carpinelli E."/>
            <person name="Telatin A."/>
            <person name="Vitulo N."/>
            <person name="Forcato C."/>
            <person name="D'Angelo M."/>
            <person name="Schiavon R."/>
            <person name="Vezzi A."/>
            <person name="Giacometti G.M."/>
            <person name="Morosinotto T."/>
            <person name="Valle G."/>
        </authorList>
    </citation>
    <scope>NUCLEOTIDE SEQUENCE [LARGE SCALE GENOMIC DNA]</scope>
    <source>
        <strain evidence="16 17">B-31</strain>
    </source>
</reference>
<comment type="function">
    <text evidence="10">The coatomer is a cytosolic protein complex that binds to dilysine motifs and reversibly associates with Golgi non-clathrin-coated vesicles, which further mediate biosynthetic protein transport from the ER, via the Golgi up to the trans Golgi network.</text>
</comment>
<dbReference type="Proteomes" id="UP000019335">
    <property type="component" value="Chromosome 9"/>
</dbReference>
<evidence type="ECO:0000256" key="12">
    <source>
        <dbReference type="SAM" id="MobiDB-lite"/>
    </source>
</evidence>
<feature type="domain" description="COPA/B second beta-propeller" evidence="13">
    <location>
        <begin position="368"/>
        <end position="597"/>
    </location>
</feature>
<feature type="repeat" description="WD" evidence="11">
    <location>
        <begin position="131"/>
        <end position="163"/>
    </location>
</feature>
<proteinExistence type="predicted"/>